<evidence type="ECO:0000256" key="3">
    <source>
        <dbReference type="ARBA" id="ARBA00022989"/>
    </source>
</evidence>
<keyword evidence="4 5" id="KW-0472">Membrane</keyword>
<keyword evidence="8" id="KW-1185">Reference proteome</keyword>
<feature type="domain" description="TM2" evidence="6">
    <location>
        <begin position="24"/>
        <end position="73"/>
    </location>
</feature>
<evidence type="ECO:0000256" key="4">
    <source>
        <dbReference type="ARBA" id="ARBA00023136"/>
    </source>
</evidence>
<keyword evidence="2 5" id="KW-0812">Transmembrane</keyword>
<evidence type="ECO:0000256" key="2">
    <source>
        <dbReference type="ARBA" id="ARBA00022692"/>
    </source>
</evidence>
<evidence type="ECO:0000259" key="6">
    <source>
        <dbReference type="Pfam" id="PF05154"/>
    </source>
</evidence>
<dbReference type="Pfam" id="PF05154">
    <property type="entry name" value="TM2"/>
    <property type="match status" value="1"/>
</dbReference>
<dbReference type="InterPro" id="IPR007829">
    <property type="entry name" value="TM2"/>
</dbReference>
<accession>A0A1N7J368</accession>
<evidence type="ECO:0000256" key="1">
    <source>
        <dbReference type="ARBA" id="ARBA00004141"/>
    </source>
</evidence>
<evidence type="ECO:0000313" key="7">
    <source>
        <dbReference type="EMBL" id="SIS43790.1"/>
    </source>
</evidence>
<dbReference type="Proteomes" id="UP000186373">
    <property type="component" value="Unassembled WGS sequence"/>
</dbReference>
<dbReference type="AlphaFoldDB" id="A0A1N7J368"/>
<dbReference type="RefSeq" id="WP_317044353.1">
    <property type="nucleotide sequence ID" value="NZ_FTNY01000005.1"/>
</dbReference>
<evidence type="ECO:0000313" key="8">
    <source>
        <dbReference type="Proteomes" id="UP000186373"/>
    </source>
</evidence>
<organism evidence="7 8">
    <name type="scientific">Chryseobacterium shigense</name>
    <dbReference type="NCBI Taxonomy" id="297244"/>
    <lineage>
        <taxon>Bacteria</taxon>
        <taxon>Pseudomonadati</taxon>
        <taxon>Bacteroidota</taxon>
        <taxon>Flavobacteriia</taxon>
        <taxon>Flavobacteriales</taxon>
        <taxon>Weeksellaceae</taxon>
        <taxon>Chryseobacterium group</taxon>
        <taxon>Chryseobacterium</taxon>
    </lineage>
</organism>
<dbReference type="EMBL" id="FTNY01000005">
    <property type="protein sequence ID" value="SIS43790.1"/>
    <property type="molecule type" value="Genomic_DNA"/>
</dbReference>
<sequence length="93" mass="11176">MESFLWKNLRVKRTISYQESNLMKSKFTTSMFAFFLGGLGIHRFYLGQNTLGLFYLLFCWTFIPAFIALIDFFIFIFMSEDHFNYKYNLKTGF</sequence>
<comment type="subcellular location">
    <subcellularLocation>
        <location evidence="1">Membrane</location>
        <topology evidence="1">Multi-pass membrane protein</topology>
    </subcellularLocation>
</comment>
<evidence type="ECO:0000256" key="5">
    <source>
        <dbReference type="SAM" id="Phobius"/>
    </source>
</evidence>
<keyword evidence="3 5" id="KW-1133">Transmembrane helix</keyword>
<dbReference type="GO" id="GO:0016020">
    <property type="term" value="C:membrane"/>
    <property type="evidence" value="ECO:0007669"/>
    <property type="project" value="UniProtKB-SubCell"/>
</dbReference>
<feature type="transmembrane region" description="Helical" evidence="5">
    <location>
        <begin position="52"/>
        <end position="77"/>
    </location>
</feature>
<reference evidence="8" key="1">
    <citation type="submission" date="2017-01" db="EMBL/GenBank/DDBJ databases">
        <authorList>
            <person name="Varghese N."/>
            <person name="Submissions S."/>
        </authorList>
    </citation>
    <scope>NUCLEOTIDE SEQUENCE [LARGE SCALE GENOMIC DNA]</scope>
    <source>
        <strain evidence="8">DSM 17126</strain>
    </source>
</reference>
<name>A0A1N7J368_9FLAO</name>
<feature type="transmembrane region" description="Helical" evidence="5">
    <location>
        <begin position="27"/>
        <end position="46"/>
    </location>
</feature>
<gene>
    <name evidence="7" type="ORF">SAMN05421639_10537</name>
</gene>
<protein>
    <submittedName>
        <fullName evidence="7">TM2 domain-containing membrane protein YozV</fullName>
    </submittedName>
</protein>
<proteinExistence type="predicted"/>